<name>A0A6J4S2Q7_9ACTN</name>
<dbReference type="AlphaFoldDB" id="A0A6J4S2Q7"/>
<dbReference type="InterPro" id="IPR010916">
    <property type="entry name" value="TonB_box_CS"/>
</dbReference>
<proteinExistence type="predicted"/>
<dbReference type="Gene3D" id="2.150.10.10">
    <property type="entry name" value="Serralysin-like metalloprotease, C-terminal"/>
    <property type="match status" value="1"/>
</dbReference>
<dbReference type="InterPro" id="IPR001343">
    <property type="entry name" value="Hemolysn_Ca-bd"/>
</dbReference>
<dbReference type="GO" id="GO:0005509">
    <property type="term" value="F:calcium ion binding"/>
    <property type="evidence" value="ECO:0007669"/>
    <property type="project" value="InterPro"/>
</dbReference>
<dbReference type="Pfam" id="PF00353">
    <property type="entry name" value="HemolysinCabind"/>
    <property type="match status" value="1"/>
</dbReference>
<feature type="region of interest" description="Disordered" evidence="1">
    <location>
        <begin position="125"/>
        <end position="144"/>
    </location>
</feature>
<dbReference type="InterPro" id="IPR006311">
    <property type="entry name" value="TAT_signal"/>
</dbReference>
<dbReference type="SUPFAM" id="SSF51120">
    <property type="entry name" value="beta-Roll"/>
    <property type="match status" value="1"/>
</dbReference>
<accession>A0A6J4S2Q7</accession>
<reference evidence="2" key="1">
    <citation type="submission" date="2020-02" db="EMBL/GenBank/DDBJ databases">
        <authorList>
            <person name="Meier V. D."/>
        </authorList>
    </citation>
    <scope>NUCLEOTIDE SEQUENCE</scope>
    <source>
        <strain evidence="2">AVDCRST_MAG67</strain>
    </source>
</reference>
<evidence type="ECO:0000256" key="1">
    <source>
        <dbReference type="SAM" id="MobiDB-lite"/>
    </source>
</evidence>
<sequence>MTARRGMLGGLLIAIVALAVAPAAGAHSLVRPAGAVVSYLSEDATSLNTLVVRGSGSRIEFRDPTVDGGMDPGTCTPGEVSADANAWIIQTFCPASGVQTIRLDLGEREDTATVSLDISTTLLGGPGADRLTGGPAADQLSGDDGDDVLAGGGAGDVVVGGLGVDAVDGGAADDDVRVRDGIQDVVRCGDGNDSVDADTLDEVDGDCETVTRTVTAAPAGAGGARDRVAPRVEVGAQARQRLGRSRRVRVFASSTESGYVAASGSLRVDGVALALRVSRRLIAVAGAGAELAVTLTPAQHRRVLRALRRRRPVSVSLAVVATDRAGNSRAANIVRIRLLR</sequence>
<evidence type="ECO:0008006" key="3">
    <source>
        <dbReference type="Google" id="ProtNLM"/>
    </source>
</evidence>
<gene>
    <name evidence="2" type="ORF">AVDCRST_MAG67-897</name>
</gene>
<dbReference type="EMBL" id="CADCVQ010000043">
    <property type="protein sequence ID" value="CAA9481455.1"/>
    <property type="molecule type" value="Genomic_DNA"/>
</dbReference>
<dbReference type="PROSITE" id="PS00330">
    <property type="entry name" value="HEMOLYSIN_CALCIUM"/>
    <property type="match status" value="1"/>
</dbReference>
<dbReference type="InterPro" id="IPR018511">
    <property type="entry name" value="Hemolysin-typ_Ca-bd_CS"/>
</dbReference>
<dbReference type="PROSITE" id="PS00430">
    <property type="entry name" value="TONB_DEPENDENT_REC_1"/>
    <property type="match status" value="1"/>
</dbReference>
<evidence type="ECO:0000313" key="2">
    <source>
        <dbReference type="EMBL" id="CAA9481455.1"/>
    </source>
</evidence>
<protein>
    <recommendedName>
        <fullName evidence="3">Alkaline phosphatase</fullName>
    </recommendedName>
</protein>
<dbReference type="InterPro" id="IPR011049">
    <property type="entry name" value="Serralysin-like_metalloprot_C"/>
</dbReference>
<organism evidence="2">
    <name type="scientific">uncultured Solirubrobacteraceae bacterium</name>
    <dbReference type="NCBI Taxonomy" id="1162706"/>
    <lineage>
        <taxon>Bacteria</taxon>
        <taxon>Bacillati</taxon>
        <taxon>Actinomycetota</taxon>
        <taxon>Thermoleophilia</taxon>
        <taxon>Solirubrobacterales</taxon>
        <taxon>Solirubrobacteraceae</taxon>
        <taxon>environmental samples</taxon>
    </lineage>
</organism>
<dbReference type="PROSITE" id="PS51318">
    <property type="entry name" value="TAT"/>
    <property type="match status" value="1"/>
</dbReference>